<dbReference type="InterPro" id="IPR014721">
    <property type="entry name" value="Ribsml_uS5_D2-typ_fold_subgr"/>
</dbReference>
<dbReference type="InterPro" id="IPR000100">
    <property type="entry name" value="RNase_P"/>
</dbReference>
<evidence type="ECO:0000256" key="2">
    <source>
        <dbReference type="ARBA" id="ARBA00022694"/>
    </source>
</evidence>
<evidence type="ECO:0000256" key="6">
    <source>
        <dbReference type="ARBA" id="ARBA00022884"/>
    </source>
</evidence>
<protein>
    <recommendedName>
        <fullName evidence="7 8">Ribonuclease P protein component</fullName>
        <shortName evidence="7">RNase P protein</shortName>
        <shortName evidence="7">RNaseP protein</shortName>
        <ecNumber evidence="7 8">3.1.26.5</ecNumber>
    </recommendedName>
    <alternativeName>
        <fullName evidence="7">Protein C5</fullName>
    </alternativeName>
</protein>
<evidence type="ECO:0000256" key="8">
    <source>
        <dbReference type="NCBIfam" id="TIGR00188"/>
    </source>
</evidence>
<evidence type="ECO:0000256" key="5">
    <source>
        <dbReference type="ARBA" id="ARBA00022801"/>
    </source>
</evidence>
<dbReference type="STRING" id="1513896.SAMN05660841_03109"/>
<dbReference type="PROSITE" id="PS00648">
    <property type="entry name" value="RIBONUCLEASE_P"/>
    <property type="match status" value="1"/>
</dbReference>
<comment type="catalytic activity">
    <reaction evidence="7">
        <text>Endonucleolytic cleavage of RNA, removing 5'-extranucleotides from tRNA precursor.</text>
        <dbReference type="EC" id="3.1.26.5"/>
    </reaction>
</comment>
<name>A0A1T5FA82_9SPHI</name>
<organism evidence="9 10">
    <name type="scientific">Sphingobacterium nematocida</name>
    <dbReference type="NCBI Taxonomy" id="1513896"/>
    <lineage>
        <taxon>Bacteria</taxon>
        <taxon>Pseudomonadati</taxon>
        <taxon>Bacteroidota</taxon>
        <taxon>Sphingobacteriia</taxon>
        <taxon>Sphingobacteriales</taxon>
        <taxon>Sphingobacteriaceae</taxon>
        <taxon>Sphingobacterium</taxon>
    </lineage>
</organism>
<comment type="subunit">
    <text evidence="7">Consists of a catalytic RNA component (M1 or rnpB) and a protein subunit.</text>
</comment>
<dbReference type="Gene3D" id="3.30.230.10">
    <property type="match status" value="1"/>
</dbReference>
<dbReference type="RefSeq" id="WP_079644390.1">
    <property type="nucleotide sequence ID" value="NZ_FUZF01000015.1"/>
</dbReference>
<dbReference type="PANTHER" id="PTHR33992">
    <property type="entry name" value="RIBONUCLEASE P PROTEIN COMPONENT"/>
    <property type="match status" value="1"/>
</dbReference>
<evidence type="ECO:0000256" key="7">
    <source>
        <dbReference type="HAMAP-Rule" id="MF_00227"/>
    </source>
</evidence>
<dbReference type="GO" id="GO:0001682">
    <property type="term" value="P:tRNA 5'-leader removal"/>
    <property type="evidence" value="ECO:0007669"/>
    <property type="project" value="UniProtKB-UniRule"/>
</dbReference>
<dbReference type="GO" id="GO:0004526">
    <property type="term" value="F:ribonuclease P activity"/>
    <property type="evidence" value="ECO:0007669"/>
    <property type="project" value="UniProtKB-UniRule"/>
</dbReference>
<comment type="similarity">
    <text evidence="7">Belongs to the RnpA family.</text>
</comment>
<dbReference type="Proteomes" id="UP000190150">
    <property type="component" value="Unassembled WGS sequence"/>
</dbReference>
<dbReference type="EMBL" id="FUZF01000015">
    <property type="protein sequence ID" value="SKB93047.1"/>
    <property type="molecule type" value="Genomic_DNA"/>
</dbReference>
<comment type="function">
    <text evidence="1 7">RNaseP catalyzes the removal of the 5'-leader sequence from pre-tRNA to produce the mature 5'-terminus. It can also cleave other RNA substrates such as 4.5S RNA. The protein component plays an auxiliary but essential role in vivo by binding to the 5'-leader sequence and broadening the substrate specificity of the ribozyme.</text>
</comment>
<proteinExistence type="inferred from homology"/>
<dbReference type="AlphaFoldDB" id="A0A1T5FA82"/>
<dbReference type="OrthoDB" id="1524972at2"/>
<evidence type="ECO:0000256" key="1">
    <source>
        <dbReference type="ARBA" id="ARBA00002663"/>
    </source>
</evidence>
<keyword evidence="10" id="KW-1185">Reference proteome</keyword>
<reference evidence="10" key="1">
    <citation type="submission" date="2017-02" db="EMBL/GenBank/DDBJ databases">
        <authorList>
            <person name="Varghese N."/>
            <person name="Submissions S."/>
        </authorList>
    </citation>
    <scope>NUCLEOTIDE SEQUENCE [LARGE SCALE GENOMIC DNA]</scope>
    <source>
        <strain evidence="10">DSM 24091</strain>
    </source>
</reference>
<keyword evidence="4 7" id="KW-0255">Endonuclease</keyword>
<dbReference type="PANTHER" id="PTHR33992:SF1">
    <property type="entry name" value="RIBONUCLEASE P PROTEIN COMPONENT"/>
    <property type="match status" value="1"/>
</dbReference>
<evidence type="ECO:0000313" key="10">
    <source>
        <dbReference type="Proteomes" id="UP000190150"/>
    </source>
</evidence>
<dbReference type="InterPro" id="IPR020568">
    <property type="entry name" value="Ribosomal_Su5_D2-typ_SF"/>
</dbReference>
<dbReference type="HAMAP" id="MF_00227">
    <property type="entry name" value="RNase_P"/>
    <property type="match status" value="1"/>
</dbReference>
<dbReference type="GO" id="GO:0042781">
    <property type="term" value="F:3'-tRNA processing endoribonuclease activity"/>
    <property type="evidence" value="ECO:0007669"/>
    <property type="project" value="TreeGrafter"/>
</dbReference>
<keyword evidence="3 7" id="KW-0540">Nuclease</keyword>
<evidence type="ECO:0000256" key="3">
    <source>
        <dbReference type="ARBA" id="ARBA00022722"/>
    </source>
</evidence>
<evidence type="ECO:0000256" key="4">
    <source>
        <dbReference type="ARBA" id="ARBA00022759"/>
    </source>
</evidence>
<accession>A0A1T5FA82</accession>
<sequence>MRKTFKKEERLCNKSLLSKLFHSGSSFVVYPFRVVYMDIPLDRIKSPVNVVISVSKRRFKAAHDRNRIKRLMREVYRLQKADLLYPSVKLRSLGLLLAIQYVGKEEMPFATMMGKMEKALKQLVDEGNQ</sequence>
<keyword evidence="2 7" id="KW-0819">tRNA processing</keyword>
<dbReference type="InterPro" id="IPR020539">
    <property type="entry name" value="RNase_P_CS"/>
</dbReference>
<dbReference type="GO" id="GO:0030677">
    <property type="term" value="C:ribonuclease P complex"/>
    <property type="evidence" value="ECO:0007669"/>
    <property type="project" value="TreeGrafter"/>
</dbReference>
<dbReference type="Pfam" id="PF00825">
    <property type="entry name" value="Ribonuclease_P"/>
    <property type="match status" value="1"/>
</dbReference>
<keyword evidence="5 7" id="KW-0378">Hydrolase</keyword>
<dbReference type="EC" id="3.1.26.5" evidence="7 8"/>
<gene>
    <name evidence="7" type="primary">rnpA</name>
    <name evidence="9" type="ORF">SAMN05660841_03109</name>
</gene>
<dbReference type="NCBIfam" id="TIGR00188">
    <property type="entry name" value="rnpA"/>
    <property type="match status" value="1"/>
</dbReference>
<keyword evidence="6 7" id="KW-0694">RNA-binding</keyword>
<dbReference type="GO" id="GO:0000049">
    <property type="term" value="F:tRNA binding"/>
    <property type="evidence" value="ECO:0007669"/>
    <property type="project" value="UniProtKB-UniRule"/>
</dbReference>
<evidence type="ECO:0000313" key="9">
    <source>
        <dbReference type="EMBL" id="SKB93047.1"/>
    </source>
</evidence>
<dbReference type="SUPFAM" id="SSF54211">
    <property type="entry name" value="Ribosomal protein S5 domain 2-like"/>
    <property type="match status" value="1"/>
</dbReference>